<proteinExistence type="predicted"/>
<evidence type="ECO:0000259" key="1">
    <source>
        <dbReference type="PROSITE" id="PS51819"/>
    </source>
</evidence>
<protein>
    <submittedName>
        <fullName evidence="2">VOC family protein</fullName>
    </submittedName>
</protein>
<dbReference type="InterPro" id="IPR037523">
    <property type="entry name" value="VOC_core"/>
</dbReference>
<evidence type="ECO:0000313" key="2">
    <source>
        <dbReference type="EMBL" id="MFD1229387.1"/>
    </source>
</evidence>
<dbReference type="InterPro" id="IPR029058">
    <property type="entry name" value="AB_hydrolase_fold"/>
</dbReference>
<evidence type="ECO:0000313" key="3">
    <source>
        <dbReference type="Proteomes" id="UP001597263"/>
    </source>
</evidence>
<reference evidence="3" key="1">
    <citation type="journal article" date="2019" name="Int. J. Syst. Evol. Microbiol.">
        <title>The Global Catalogue of Microorganisms (GCM) 10K type strain sequencing project: providing services to taxonomists for standard genome sequencing and annotation.</title>
        <authorList>
            <consortium name="The Broad Institute Genomics Platform"/>
            <consortium name="The Broad Institute Genome Sequencing Center for Infectious Disease"/>
            <person name="Wu L."/>
            <person name="Ma J."/>
        </authorList>
    </citation>
    <scope>NUCLEOTIDE SEQUENCE [LARGE SCALE GENOMIC DNA]</scope>
    <source>
        <strain evidence="3">CCUG 49584</strain>
    </source>
</reference>
<dbReference type="PANTHER" id="PTHR36110">
    <property type="entry name" value="RING-CLEAVING DIOXYGENASE MHQE-RELATED"/>
    <property type="match status" value="1"/>
</dbReference>
<dbReference type="SUPFAM" id="SSF54593">
    <property type="entry name" value="Glyoxalase/Bleomycin resistance protein/Dihydroxybiphenyl dioxygenase"/>
    <property type="match status" value="1"/>
</dbReference>
<dbReference type="Pfam" id="PF00903">
    <property type="entry name" value="Glyoxalase"/>
    <property type="match status" value="1"/>
</dbReference>
<comment type="caution">
    <text evidence="2">The sequence shown here is derived from an EMBL/GenBank/DDBJ whole genome shotgun (WGS) entry which is preliminary data.</text>
</comment>
<sequence length="505" mass="55655">MTSGIHHVTLITRNVQANIDFYAGFLRLRLVKQTGGYEDGEQLHLFYGDAVGSPGSLITFLVWEEGARGRVGHGQVAEIALAVPPESIGDWLTRALSQHIQVEGPKREFGESVLRLKDPDGVIVKLVGHEMTTEHPWKSAPSRLHSVTLFTETQEETAAFVKRFGYSEGQREDSVLRMVSDTDFIDVRNVTGFVQGIPGTGIADHVAFRAKDVDMVKAAEAELSRLNSSVTNYHDRNYFTSLYVREPGGILIELATDGPGFTIDETPEHLGETLFVPPHDQERAQDLKVLMPQFSMPGEERIVMRDLPFVHRFYTPQDPDGSILLSLHGTGGNEADLMPMAHRINPRATLLGVRGRSHEEGTARWFRRFGATQFDQADIRSEAEAFNAFYQGAMAAYGLKAETITVLGSSNGANFAAAVMALYPQLIRRAILSRPMQVLENAPQVDLKGTAVLTLTGSKDPFSEFAPALNTWLENCGAELTAEKLETGHALSPDDIARAQNWLSL</sequence>
<keyword evidence="3" id="KW-1185">Reference proteome</keyword>
<organism evidence="2 3">
    <name type="scientific">Pseudochrobactrum kiredjianiae</name>
    <dbReference type="NCBI Taxonomy" id="386305"/>
    <lineage>
        <taxon>Bacteria</taxon>
        <taxon>Pseudomonadati</taxon>
        <taxon>Pseudomonadota</taxon>
        <taxon>Alphaproteobacteria</taxon>
        <taxon>Hyphomicrobiales</taxon>
        <taxon>Brucellaceae</taxon>
        <taxon>Pseudochrobactrum</taxon>
    </lineage>
</organism>
<dbReference type="InterPro" id="IPR029068">
    <property type="entry name" value="Glyas_Bleomycin-R_OHBP_Dase"/>
</dbReference>
<accession>A0ABW3V9T8</accession>
<dbReference type="InterPro" id="IPR004360">
    <property type="entry name" value="Glyas_Fos-R_dOase_dom"/>
</dbReference>
<feature type="domain" description="VOC" evidence="1">
    <location>
        <begin position="4"/>
        <end position="129"/>
    </location>
</feature>
<dbReference type="RefSeq" id="WP_289386874.1">
    <property type="nucleotide sequence ID" value="NZ_JAUCBM010000004.1"/>
</dbReference>
<gene>
    <name evidence="2" type="ORF">ACFQ35_19775</name>
</gene>
<feature type="domain" description="VOC" evidence="1">
    <location>
        <begin position="143"/>
        <end position="257"/>
    </location>
</feature>
<name>A0ABW3V9T8_9HYPH</name>
<dbReference type="Gene3D" id="3.40.50.1820">
    <property type="entry name" value="alpha/beta hydrolase"/>
    <property type="match status" value="1"/>
</dbReference>
<dbReference type="PANTHER" id="PTHR36110:SF2">
    <property type="entry name" value="RING-CLEAVING DIOXYGENASE MHQE-RELATED"/>
    <property type="match status" value="1"/>
</dbReference>
<dbReference type="Proteomes" id="UP001597263">
    <property type="component" value="Unassembled WGS sequence"/>
</dbReference>
<dbReference type="Gene3D" id="3.10.180.10">
    <property type="entry name" value="2,3-Dihydroxybiphenyl 1,2-Dioxygenase, domain 1"/>
    <property type="match status" value="2"/>
</dbReference>
<dbReference type="PROSITE" id="PS51819">
    <property type="entry name" value="VOC"/>
    <property type="match status" value="2"/>
</dbReference>
<dbReference type="InterPro" id="IPR052537">
    <property type="entry name" value="Extradiol_RC_dioxygenase"/>
</dbReference>
<dbReference type="SUPFAM" id="SSF53474">
    <property type="entry name" value="alpha/beta-Hydrolases"/>
    <property type="match status" value="1"/>
</dbReference>
<dbReference type="EMBL" id="JBHTMA010000040">
    <property type="protein sequence ID" value="MFD1229387.1"/>
    <property type="molecule type" value="Genomic_DNA"/>
</dbReference>